<reference evidence="1" key="2">
    <citation type="submission" date="2025-08" db="UniProtKB">
        <authorList>
            <consortium name="Ensembl"/>
        </authorList>
    </citation>
    <scope>IDENTIFICATION</scope>
    <source>
        <strain evidence="1">Thorbecke</strain>
    </source>
</reference>
<dbReference type="InterPro" id="IPR009079">
    <property type="entry name" value="4_helix_cytokine-like_core"/>
</dbReference>
<dbReference type="InterPro" id="IPR000151">
    <property type="entry name" value="Ciliary_neurotrophic_fac_CNTF"/>
</dbReference>
<sequence>MYWEHSHLSPLRNALCCRTVWSTHAQETSVAPVTQTTHQGSGLPSNLELGAVHAVPFGGLDQWIEETEDQRSQASVQIWQTFHLTLSNRVEKLQLHFGQIEGVDHSFIHSLLKKIHSFSTKTELNLLLCSCSLPPKTTRTTPEISGKMYFKKLLWGRHLLQQLVHWKLKSIHDFRV</sequence>
<dbReference type="InParanoid" id="A0A5F9CK49"/>
<dbReference type="Proteomes" id="UP000001811">
    <property type="component" value="Chromosome 1"/>
</dbReference>
<proteinExistence type="predicted"/>
<dbReference type="Pfam" id="PF01110">
    <property type="entry name" value="CNTF"/>
    <property type="match status" value="1"/>
</dbReference>
<keyword evidence="2" id="KW-1185">Reference proteome</keyword>
<dbReference type="GO" id="GO:0043524">
    <property type="term" value="P:negative regulation of neuron apoptotic process"/>
    <property type="evidence" value="ECO:0007669"/>
    <property type="project" value="InterPro"/>
</dbReference>
<evidence type="ECO:0000313" key="1">
    <source>
        <dbReference type="Ensembl" id="ENSOCUP00000033859.1"/>
    </source>
</evidence>
<reference evidence="1" key="3">
    <citation type="submission" date="2025-09" db="UniProtKB">
        <authorList>
            <consortium name="Ensembl"/>
        </authorList>
    </citation>
    <scope>IDENTIFICATION</scope>
    <source>
        <strain evidence="1">Thorbecke</strain>
    </source>
</reference>
<dbReference type="AlphaFoldDB" id="A0A5F9CK49"/>
<dbReference type="GO" id="GO:0070120">
    <property type="term" value="P:ciliary neurotrophic factor-mediated signaling pathway"/>
    <property type="evidence" value="ECO:0007669"/>
    <property type="project" value="InterPro"/>
</dbReference>
<dbReference type="Bgee" id="ENSOCUG00000039314">
    <property type="expression patterns" value="Expressed in heart and 4 other cell types or tissues"/>
</dbReference>
<dbReference type="STRING" id="9986.ENSOCUP00000033859"/>
<dbReference type="EMBL" id="AAGW02038195">
    <property type="status" value="NOT_ANNOTATED_CDS"/>
    <property type="molecule type" value="Genomic_DNA"/>
</dbReference>
<evidence type="ECO:0008006" key="3">
    <source>
        <dbReference type="Google" id="ProtNLM"/>
    </source>
</evidence>
<dbReference type="SUPFAM" id="SSF47266">
    <property type="entry name" value="4-helical cytokines"/>
    <property type="match status" value="1"/>
</dbReference>
<dbReference type="GO" id="GO:0005127">
    <property type="term" value="F:ciliary neurotrophic factor receptor binding"/>
    <property type="evidence" value="ECO:0007669"/>
    <property type="project" value="InterPro"/>
</dbReference>
<protein>
    <recommendedName>
        <fullName evidence="3">Ciliary neurotrophic factor</fullName>
    </recommendedName>
</protein>
<dbReference type="Gene3D" id="1.20.1250.10">
    <property type="match status" value="1"/>
</dbReference>
<name>A0A5F9CK49_RABIT</name>
<reference evidence="1 2" key="1">
    <citation type="journal article" date="2011" name="Nature">
        <title>A high-resolution map of human evolutionary constraint using 29 mammals.</title>
        <authorList>
            <person name="Lindblad-Toh K."/>
            <person name="Garber M."/>
            <person name="Zuk O."/>
            <person name="Lin M.F."/>
            <person name="Parker B.J."/>
            <person name="Washietl S."/>
            <person name="Kheradpour P."/>
            <person name="Ernst J."/>
            <person name="Jordan G."/>
            <person name="Mauceli E."/>
            <person name="Ward L.D."/>
            <person name="Lowe C.B."/>
            <person name="Holloway A.K."/>
            <person name="Clamp M."/>
            <person name="Gnerre S."/>
            <person name="Alfoldi J."/>
            <person name="Beal K."/>
            <person name="Chang J."/>
            <person name="Clawson H."/>
            <person name="Cuff J."/>
            <person name="Di Palma F."/>
            <person name="Fitzgerald S."/>
            <person name="Flicek P."/>
            <person name="Guttman M."/>
            <person name="Hubisz M.J."/>
            <person name="Jaffe D.B."/>
            <person name="Jungreis I."/>
            <person name="Kent W.J."/>
            <person name="Kostka D."/>
            <person name="Lara M."/>
            <person name="Martins A.L."/>
            <person name="Massingham T."/>
            <person name="Moltke I."/>
            <person name="Raney B.J."/>
            <person name="Rasmussen M.D."/>
            <person name="Robinson J."/>
            <person name="Stark A."/>
            <person name="Vilella A.J."/>
            <person name="Wen J."/>
            <person name="Xie X."/>
            <person name="Zody M.C."/>
            <person name="Baldwin J."/>
            <person name="Bloom T."/>
            <person name="Chin C.W."/>
            <person name="Heiman D."/>
            <person name="Nicol R."/>
            <person name="Nusbaum C."/>
            <person name="Young S."/>
            <person name="Wilkinson J."/>
            <person name="Worley K.C."/>
            <person name="Kovar C.L."/>
            <person name="Muzny D.M."/>
            <person name="Gibbs R.A."/>
            <person name="Cree A."/>
            <person name="Dihn H.H."/>
            <person name="Fowler G."/>
            <person name="Jhangiani S."/>
            <person name="Joshi V."/>
            <person name="Lee S."/>
            <person name="Lewis L.R."/>
            <person name="Nazareth L.V."/>
            <person name="Okwuonu G."/>
            <person name="Santibanez J."/>
            <person name="Warren W.C."/>
            <person name="Mardis E.R."/>
            <person name="Weinstock G.M."/>
            <person name="Wilson R.K."/>
            <person name="Delehaunty K."/>
            <person name="Dooling D."/>
            <person name="Fronik C."/>
            <person name="Fulton L."/>
            <person name="Fulton B."/>
            <person name="Graves T."/>
            <person name="Minx P."/>
            <person name="Sodergren E."/>
            <person name="Birney E."/>
            <person name="Margulies E.H."/>
            <person name="Herrero J."/>
            <person name="Green E.D."/>
            <person name="Haussler D."/>
            <person name="Siepel A."/>
            <person name="Goldman N."/>
            <person name="Pollard K.S."/>
            <person name="Pedersen J.S."/>
            <person name="Lander E.S."/>
            <person name="Kellis M."/>
        </authorList>
    </citation>
    <scope>NUCLEOTIDE SEQUENCE [LARGE SCALE GENOMIC DNA]</scope>
    <source>
        <strain evidence="1 2">Thorbecke inbred</strain>
    </source>
</reference>
<accession>A0A5F9CK49</accession>
<evidence type="ECO:0000313" key="2">
    <source>
        <dbReference type="Proteomes" id="UP000001811"/>
    </source>
</evidence>
<dbReference type="Ensembl" id="ENSOCUT00000057958.1">
    <property type="protein sequence ID" value="ENSOCUP00000033859.1"/>
    <property type="gene ID" value="ENSOCUG00000039314.1"/>
</dbReference>
<organism evidence="1 2">
    <name type="scientific">Oryctolagus cuniculus</name>
    <name type="common">Rabbit</name>
    <dbReference type="NCBI Taxonomy" id="9986"/>
    <lineage>
        <taxon>Eukaryota</taxon>
        <taxon>Metazoa</taxon>
        <taxon>Chordata</taxon>
        <taxon>Craniata</taxon>
        <taxon>Vertebrata</taxon>
        <taxon>Euteleostomi</taxon>
        <taxon>Mammalia</taxon>
        <taxon>Eutheria</taxon>
        <taxon>Euarchontoglires</taxon>
        <taxon>Glires</taxon>
        <taxon>Lagomorpha</taxon>
        <taxon>Leporidae</taxon>
        <taxon>Oryctolagus</taxon>
    </lineage>
</organism>